<reference evidence="2 3" key="1">
    <citation type="submission" date="2019-02" db="EMBL/GenBank/DDBJ databases">
        <title>Deep-cultivation of Planctomycetes and their phenomic and genomic characterization uncovers novel biology.</title>
        <authorList>
            <person name="Wiegand S."/>
            <person name="Jogler M."/>
            <person name="Boedeker C."/>
            <person name="Pinto D."/>
            <person name="Vollmers J."/>
            <person name="Rivas-Marin E."/>
            <person name="Kohn T."/>
            <person name="Peeters S.H."/>
            <person name="Heuer A."/>
            <person name="Rast P."/>
            <person name="Oberbeckmann S."/>
            <person name="Bunk B."/>
            <person name="Jeske O."/>
            <person name="Meyerdierks A."/>
            <person name="Storesund J.E."/>
            <person name="Kallscheuer N."/>
            <person name="Luecker S."/>
            <person name="Lage O.M."/>
            <person name="Pohl T."/>
            <person name="Merkel B.J."/>
            <person name="Hornburger P."/>
            <person name="Mueller R.-W."/>
            <person name="Bruemmer F."/>
            <person name="Labrenz M."/>
            <person name="Spormann A.M."/>
            <person name="Op den Camp H."/>
            <person name="Overmann J."/>
            <person name="Amann R."/>
            <person name="Jetten M.S.M."/>
            <person name="Mascher T."/>
            <person name="Medema M.H."/>
            <person name="Devos D.P."/>
            <person name="Kaster A.-K."/>
            <person name="Ovreas L."/>
            <person name="Rohde M."/>
            <person name="Galperin M.Y."/>
            <person name="Jogler C."/>
        </authorList>
    </citation>
    <scope>NUCLEOTIDE SEQUENCE [LARGE SCALE GENOMIC DNA]</scope>
    <source>
        <strain evidence="2 3">Mal4</strain>
    </source>
</reference>
<protein>
    <recommendedName>
        <fullName evidence="4">DUF1598 domain-containing protein</fullName>
    </recommendedName>
</protein>
<name>A0A517Z2H5_9PLAN</name>
<dbReference type="RefSeq" id="WP_145367318.1">
    <property type="nucleotide sequence ID" value="NZ_CP036275.1"/>
</dbReference>
<dbReference type="Proteomes" id="UP000320496">
    <property type="component" value="Chromosome"/>
</dbReference>
<keyword evidence="1" id="KW-0732">Signal</keyword>
<dbReference type="OrthoDB" id="258179at2"/>
<dbReference type="KEGG" id="mri:Mal4_09690"/>
<evidence type="ECO:0008006" key="4">
    <source>
        <dbReference type="Google" id="ProtNLM"/>
    </source>
</evidence>
<feature type="signal peptide" evidence="1">
    <location>
        <begin position="1"/>
        <end position="40"/>
    </location>
</feature>
<organism evidence="2 3">
    <name type="scientific">Maioricimonas rarisocia</name>
    <dbReference type="NCBI Taxonomy" id="2528026"/>
    <lineage>
        <taxon>Bacteria</taxon>
        <taxon>Pseudomonadati</taxon>
        <taxon>Planctomycetota</taxon>
        <taxon>Planctomycetia</taxon>
        <taxon>Planctomycetales</taxon>
        <taxon>Planctomycetaceae</taxon>
        <taxon>Maioricimonas</taxon>
    </lineage>
</organism>
<feature type="chain" id="PRO_5021940013" description="DUF1598 domain-containing protein" evidence="1">
    <location>
        <begin position="41"/>
        <end position="497"/>
    </location>
</feature>
<dbReference type="EMBL" id="CP036275">
    <property type="protein sequence ID" value="QDU36681.1"/>
    <property type="molecule type" value="Genomic_DNA"/>
</dbReference>
<proteinExistence type="predicted"/>
<dbReference type="AlphaFoldDB" id="A0A517Z2H5"/>
<evidence type="ECO:0000313" key="3">
    <source>
        <dbReference type="Proteomes" id="UP000320496"/>
    </source>
</evidence>
<gene>
    <name evidence="2" type="ORF">Mal4_09690</name>
</gene>
<accession>A0A517Z2H5</accession>
<sequence length="497" mass="54241" precursor="true">MNNATAVDAARFTASGLRLRAGIALACLLSSAMLSHPVSAADAEDLLTYIPASANAVVVIEAESLMNSEMAIRGGWKEKKEFAYGQRPLAVPAEANAIVVAAHLDPTDMLSVRWQLALTKLTEEFPVRAVARAEGGYVDEIAGMQVAWTPSNAYVFEVAPRTQGMVFPADRQAASRWIRTLDRRSGSQLSEYLASAAQLAGPQTQLVIAIDLTDVVQPHRVAEALEQSDTLNGKQDSVEQFAGILRGLKGLTLTASVKGRALGLLRVDFDQDVSALGTLGKPLLLEVLSDFGASLPDLENWTFNVDGQSIEMRGTFSESGLRRVGSLLELPSTKYSDLAEAEPSEPGTPDYARASQAYFRSVTTLIDDLRGTLKSHRDNHTLWFERYARKIDALPILNVDEELLEWGATVSSSFRGIGLAARTAGVRQGVRKSQTYGDYSYSSSGYYSYRPQSSRKTQVQREEQGRATLMRAGSWKEIEDSTAAIRRAMTKKYGVEF</sequence>
<evidence type="ECO:0000256" key="1">
    <source>
        <dbReference type="SAM" id="SignalP"/>
    </source>
</evidence>
<keyword evidence="3" id="KW-1185">Reference proteome</keyword>
<evidence type="ECO:0000313" key="2">
    <source>
        <dbReference type="EMBL" id="QDU36681.1"/>
    </source>
</evidence>